<evidence type="ECO:0000313" key="2">
    <source>
        <dbReference type="Proteomes" id="UP001150266"/>
    </source>
</evidence>
<organism evidence="1 2">
    <name type="scientific">Lentinula aciculospora</name>
    <dbReference type="NCBI Taxonomy" id="153920"/>
    <lineage>
        <taxon>Eukaryota</taxon>
        <taxon>Fungi</taxon>
        <taxon>Dikarya</taxon>
        <taxon>Basidiomycota</taxon>
        <taxon>Agaricomycotina</taxon>
        <taxon>Agaricomycetes</taxon>
        <taxon>Agaricomycetidae</taxon>
        <taxon>Agaricales</taxon>
        <taxon>Marasmiineae</taxon>
        <taxon>Omphalotaceae</taxon>
        <taxon>Lentinula</taxon>
    </lineage>
</organism>
<accession>A0A9W9DJ18</accession>
<comment type="caution">
    <text evidence="1">The sequence shown here is derived from an EMBL/GenBank/DDBJ whole genome shotgun (WGS) entry which is preliminary data.</text>
</comment>
<keyword evidence="2" id="KW-1185">Reference proteome</keyword>
<sequence>MTAPFRRLLFFSTILVLTTLGGYLYTSPEHLSTLSAFYSSSTTYTPPTHSLDLGFISKTYVISLPHRTDRREDIVRLMDGLRMSNWVYHDGTYANMSIVEDLLRHVQAQRVEEDYSLHNTIHLPFTWPADIEVPLYDSTFLSNQTSPAGAELWPSQPPPPDVALPNTSMVCAEENFRLTKYFNNMPQWRILTPQRVAAFHSHFTAIRRVVDDNARAGIDLSRIEGKRQENIALILEDDVDMEVDIKERMGVLLPMLPYDWDMLFLGFCWSVETNHPVVRDPYIIPKKNLLYPSGQPRCLHAYALSPAGAVRLLKHLRHEPFAYSRSVDLATAWLISDKRIKSFTVVPPVIIQRKVTKTDITLFGGSIWKEKLEEGVLGTKQSGDEV</sequence>
<name>A0A9W9DJ18_9AGAR</name>
<dbReference type="OrthoDB" id="47375at2759"/>
<gene>
    <name evidence="1" type="ORF">J3R30DRAFT_1094298</name>
</gene>
<dbReference type="AlphaFoldDB" id="A0A9W9DJ18"/>
<reference evidence="1" key="1">
    <citation type="submission" date="2022-08" db="EMBL/GenBank/DDBJ databases">
        <title>A Global Phylogenomic Analysis of the Shiitake Genus Lentinula.</title>
        <authorList>
            <consortium name="DOE Joint Genome Institute"/>
            <person name="Sierra-Patev S."/>
            <person name="Min B."/>
            <person name="Naranjo-Ortiz M."/>
            <person name="Looney B."/>
            <person name="Konkel Z."/>
            <person name="Slot J.C."/>
            <person name="Sakamoto Y."/>
            <person name="Steenwyk J.L."/>
            <person name="Rokas A."/>
            <person name="Carro J."/>
            <person name="Camarero S."/>
            <person name="Ferreira P."/>
            <person name="Molpeceres G."/>
            <person name="Ruiz-Duenas F.J."/>
            <person name="Serrano A."/>
            <person name="Henrissat B."/>
            <person name="Drula E."/>
            <person name="Hughes K.W."/>
            <person name="Mata J.L."/>
            <person name="Ishikawa N.K."/>
            <person name="Vargas-Isla R."/>
            <person name="Ushijima S."/>
            <person name="Smith C.A."/>
            <person name="Ahrendt S."/>
            <person name="Andreopoulos W."/>
            <person name="He G."/>
            <person name="Labutti K."/>
            <person name="Lipzen A."/>
            <person name="Ng V."/>
            <person name="Riley R."/>
            <person name="Sandor L."/>
            <person name="Barry K."/>
            <person name="Martinez A.T."/>
            <person name="Xiao Y."/>
            <person name="Gibbons J.G."/>
            <person name="Terashima K."/>
            <person name="Grigoriev I.V."/>
            <person name="Hibbett D.S."/>
        </authorList>
    </citation>
    <scope>NUCLEOTIDE SEQUENCE</scope>
    <source>
        <strain evidence="1">JLM2183</strain>
    </source>
</reference>
<dbReference type="Proteomes" id="UP001150266">
    <property type="component" value="Unassembled WGS sequence"/>
</dbReference>
<proteinExistence type="predicted"/>
<evidence type="ECO:0008006" key="3">
    <source>
        <dbReference type="Google" id="ProtNLM"/>
    </source>
</evidence>
<evidence type="ECO:0000313" key="1">
    <source>
        <dbReference type="EMBL" id="KAJ4471559.1"/>
    </source>
</evidence>
<dbReference type="EMBL" id="JAOTPV010000022">
    <property type="protein sequence ID" value="KAJ4471559.1"/>
    <property type="molecule type" value="Genomic_DNA"/>
</dbReference>
<protein>
    <recommendedName>
        <fullName evidence="3">Glycosyltransferase family 25 protein</fullName>
    </recommendedName>
</protein>